<organism evidence="1 2">
    <name type="scientific">Gymnopilus junonius</name>
    <name type="common">Spectacular rustgill mushroom</name>
    <name type="synonym">Gymnopilus spectabilis subsp. junonius</name>
    <dbReference type="NCBI Taxonomy" id="109634"/>
    <lineage>
        <taxon>Eukaryota</taxon>
        <taxon>Fungi</taxon>
        <taxon>Dikarya</taxon>
        <taxon>Basidiomycota</taxon>
        <taxon>Agaricomycotina</taxon>
        <taxon>Agaricomycetes</taxon>
        <taxon>Agaricomycetidae</taxon>
        <taxon>Agaricales</taxon>
        <taxon>Agaricineae</taxon>
        <taxon>Hymenogastraceae</taxon>
        <taxon>Gymnopilus</taxon>
    </lineage>
</organism>
<reference evidence="1" key="1">
    <citation type="submission" date="2020-11" db="EMBL/GenBank/DDBJ databases">
        <authorList>
            <consortium name="DOE Joint Genome Institute"/>
            <person name="Ahrendt S."/>
            <person name="Riley R."/>
            <person name="Andreopoulos W."/>
            <person name="LaButti K."/>
            <person name="Pangilinan J."/>
            <person name="Ruiz-duenas F.J."/>
            <person name="Barrasa J.M."/>
            <person name="Sanchez-Garcia M."/>
            <person name="Camarero S."/>
            <person name="Miyauchi S."/>
            <person name="Serrano A."/>
            <person name="Linde D."/>
            <person name="Babiker R."/>
            <person name="Drula E."/>
            <person name="Ayuso-Fernandez I."/>
            <person name="Pacheco R."/>
            <person name="Padilla G."/>
            <person name="Ferreira P."/>
            <person name="Barriuso J."/>
            <person name="Kellner H."/>
            <person name="Castanera R."/>
            <person name="Alfaro M."/>
            <person name="Ramirez L."/>
            <person name="Pisabarro A.G."/>
            <person name="Kuo A."/>
            <person name="Tritt A."/>
            <person name="Lipzen A."/>
            <person name="He G."/>
            <person name="Yan M."/>
            <person name="Ng V."/>
            <person name="Cullen D."/>
            <person name="Martin F."/>
            <person name="Rosso M.-N."/>
            <person name="Henrissat B."/>
            <person name="Hibbett D."/>
            <person name="Martinez A.T."/>
            <person name="Grigoriev I.V."/>
        </authorList>
    </citation>
    <scope>NUCLEOTIDE SEQUENCE</scope>
    <source>
        <strain evidence="1">AH 44721</strain>
    </source>
</reference>
<keyword evidence="2" id="KW-1185">Reference proteome</keyword>
<comment type="caution">
    <text evidence="1">The sequence shown here is derived from an EMBL/GenBank/DDBJ whole genome shotgun (WGS) entry which is preliminary data.</text>
</comment>
<evidence type="ECO:0000313" key="2">
    <source>
        <dbReference type="Proteomes" id="UP000724874"/>
    </source>
</evidence>
<dbReference type="OrthoDB" id="529273at2759"/>
<evidence type="ECO:0000313" key="1">
    <source>
        <dbReference type="EMBL" id="KAF8903321.1"/>
    </source>
</evidence>
<dbReference type="AlphaFoldDB" id="A0A9P5NNK7"/>
<sequence length="497" mass="56756">MDSTPDKREITLILLSLIIYFLARLGFGRTRVIGKDGRKYPGWRDSLELAIFGDWTWEEGHVAGDGSERSQPKGTGRHGAMWIENPRAIQVDDEPLGDSTVDNALQRWGDDLPQTRVVKHAPGYNVLDNVYVFNGTVYVIADRANALPPMSTIVSHAGNGFAKWEILSTEEGRKLMGSYGSTIRGVSWMDADSTPHNSTLFALWRTYSSLDRAIDSTGHTRLPPPRRLIFPHNRFFTDENPPYENHWIKRVRAETGFHPYLAKAAFPQLTVQYYEDWDDYQKMEIPFILERLVVVDRTIAEKTVMDGLPVYSPAFDLDTSDHWWEPVRRNLAQFLEEYEINPRAKKAVTYLHTQSDSSPKLSTEEHQNLVRALEKMARSRGYELHIVSTQTSETDWTERMTAIVKSSLILSVHGNHLMDAVFMRPTPQSTLVELFPSGKFVRDREFAMRSLGLHYVAWQGSRPFTSELPPISPPRDEAIEIDVQAIVRSIHETLSRS</sequence>
<dbReference type="EMBL" id="JADNYJ010000031">
    <property type="protein sequence ID" value="KAF8903321.1"/>
    <property type="molecule type" value="Genomic_DNA"/>
</dbReference>
<protein>
    <submittedName>
        <fullName evidence="1">Uncharacterized protein</fullName>
    </submittedName>
</protein>
<accession>A0A9P5NNK7</accession>
<proteinExistence type="predicted"/>
<name>A0A9P5NNK7_GYMJU</name>
<dbReference type="Proteomes" id="UP000724874">
    <property type="component" value="Unassembled WGS sequence"/>
</dbReference>
<gene>
    <name evidence="1" type="ORF">CPB84DRAFT_1814696</name>
</gene>